<keyword evidence="1" id="KW-0472">Membrane</keyword>
<dbReference type="Proteomes" id="UP001159427">
    <property type="component" value="Unassembled WGS sequence"/>
</dbReference>
<proteinExistence type="predicted"/>
<accession>A0ABN8SDT2</accession>
<keyword evidence="1" id="KW-1133">Transmembrane helix</keyword>
<evidence type="ECO:0000313" key="2">
    <source>
        <dbReference type="EMBL" id="CAH3188340.1"/>
    </source>
</evidence>
<feature type="non-terminal residue" evidence="2">
    <location>
        <position position="112"/>
    </location>
</feature>
<evidence type="ECO:0000313" key="3">
    <source>
        <dbReference type="Proteomes" id="UP001159427"/>
    </source>
</evidence>
<dbReference type="EMBL" id="CALNXI010002500">
    <property type="protein sequence ID" value="CAH3188340.1"/>
    <property type="molecule type" value="Genomic_DNA"/>
</dbReference>
<keyword evidence="3" id="KW-1185">Reference proteome</keyword>
<name>A0ABN8SDT2_9CNID</name>
<comment type="caution">
    <text evidence="2">The sequence shown here is derived from an EMBL/GenBank/DDBJ whole genome shotgun (WGS) entry which is preliminary data.</text>
</comment>
<protein>
    <submittedName>
        <fullName evidence="2">Uncharacterized protein</fullName>
    </submittedName>
</protein>
<keyword evidence="1" id="KW-0812">Transmembrane</keyword>
<reference evidence="2 3" key="1">
    <citation type="submission" date="2022-05" db="EMBL/GenBank/DDBJ databases">
        <authorList>
            <consortium name="Genoscope - CEA"/>
            <person name="William W."/>
        </authorList>
    </citation>
    <scope>NUCLEOTIDE SEQUENCE [LARGE SCALE GENOMIC DNA]</scope>
</reference>
<sequence length="112" mass="12761">MERHNCLMIFCFLIRGVFLIIFGSLTLYTALYPRYSVLSTLYPVCTPLYSLLITLYSVRLPLYSVLRSILAVQLSLYSFSIRFDANILLLGANNLLLGAQQFGSYRIIFGAF</sequence>
<feature type="transmembrane region" description="Helical" evidence="1">
    <location>
        <begin position="7"/>
        <end position="28"/>
    </location>
</feature>
<feature type="transmembrane region" description="Helical" evidence="1">
    <location>
        <begin position="40"/>
        <end position="58"/>
    </location>
</feature>
<gene>
    <name evidence="2" type="ORF">PEVE_00018464</name>
</gene>
<organism evidence="2 3">
    <name type="scientific">Porites evermanni</name>
    <dbReference type="NCBI Taxonomy" id="104178"/>
    <lineage>
        <taxon>Eukaryota</taxon>
        <taxon>Metazoa</taxon>
        <taxon>Cnidaria</taxon>
        <taxon>Anthozoa</taxon>
        <taxon>Hexacorallia</taxon>
        <taxon>Scleractinia</taxon>
        <taxon>Fungiina</taxon>
        <taxon>Poritidae</taxon>
        <taxon>Porites</taxon>
    </lineage>
</organism>
<evidence type="ECO:0000256" key="1">
    <source>
        <dbReference type="SAM" id="Phobius"/>
    </source>
</evidence>